<evidence type="ECO:0000256" key="1">
    <source>
        <dbReference type="SAM" id="Phobius"/>
    </source>
</evidence>
<gene>
    <name evidence="2" type="ORF">HDF14_001634</name>
</gene>
<evidence type="ECO:0000313" key="3">
    <source>
        <dbReference type="Proteomes" id="UP000535182"/>
    </source>
</evidence>
<feature type="transmembrane region" description="Helical" evidence="1">
    <location>
        <begin position="12"/>
        <end position="30"/>
    </location>
</feature>
<reference evidence="2 3" key="1">
    <citation type="submission" date="2020-08" db="EMBL/GenBank/DDBJ databases">
        <title>Genomic Encyclopedia of Type Strains, Phase IV (KMG-V): Genome sequencing to study the core and pangenomes of soil and plant-associated prokaryotes.</title>
        <authorList>
            <person name="Whitman W."/>
        </authorList>
    </citation>
    <scope>NUCLEOTIDE SEQUENCE [LARGE SCALE GENOMIC DNA]</scope>
    <source>
        <strain evidence="2 3">X5P2</strain>
    </source>
</reference>
<comment type="caution">
    <text evidence="2">The sequence shown here is derived from an EMBL/GenBank/DDBJ whole genome shotgun (WGS) entry which is preliminary data.</text>
</comment>
<keyword evidence="1" id="KW-0812">Transmembrane</keyword>
<proteinExistence type="predicted"/>
<protein>
    <recommendedName>
        <fullName evidence="4">WG repeat-containing protein</fullName>
    </recommendedName>
</protein>
<dbReference type="EMBL" id="JACHEB010000003">
    <property type="protein sequence ID" value="MBB5328028.1"/>
    <property type="molecule type" value="Genomic_DNA"/>
</dbReference>
<evidence type="ECO:0008006" key="4">
    <source>
        <dbReference type="Google" id="ProtNLM"/>
    </source>
</evidence>
<keyword evidence="1" id="KW-0472">Membrane</keyword>
<dbReference type="RefSeq" id="WP_313899512.1">
    <property type="nucleotide sequence ID" value="NZ_JACHEB010000003.1"/>
</dbReference>
<evidence type="ECO:0000313" key="2">
    <source>
        <dbReference type="EMBL" id="MBB5328028.1"/>
    </source>
</evidence>
<sequence length="114" mass="12299">MKIVKKDALTNALLAVIAMALIVIASRPYVSPVPVAADSSPAHAFYIEPGVQNLRYPDGTGQVYGKVVVDLRSGKIWGFPTGTVDPYPSYPLDSKPSVSKPFALGRYAFEDTEK</sequence>
<keyword evidence="1" id="KW-1133">Transmembrane helix</keyword>
<dbReference type="Proteomes" id="UP000535182">
    <property type="component" value="Unassembled WGS sequence"/>
</dbReference>
<dbReference type="AlphaFoldDB" id="A0A9X0U374"/>
<organism evidence="2 3">
    <name type="scientific">Tunturiibacter gelidiferens</name>
    <dbReference type="NCBI Taxonomy" id="3069689"/>
    <lineage>
        <taxon>Bacteria</taxon>
        <taxon>Pseudomonadati</taxon>
        <taxon>Acidobacteriota</taxon>
        <taxon>Terriglobia</taxon>
        <taxon>Terriglobales</taxon>
        <taxon>Acidobacteriaceae</taxon>
        <taxon>Tunturiibacter</taxon>
    </lineage>
</organism>
<keyword evidence="3" id="KW-1185">Reference proteome</keyword>
<name>A0A9X0U374_9BACT</name>
<accession>A0A9X0U374</accession>